<comment type="caution">
    <text evidence="1">The sequence shown here is derived from an EMBL/GenBank/DDBJ whole genome shotgun (WGS) entry which is preliminary data.</text>
</comment>
<accession>A0ACB9LPK9</accession>
<dbReference type="EMBL" id="CM039436">
    <property type="protein sequence ID" value="KAI4313209.1"/>
    <property type="molecule type" value="Genomic_DNA"/>
</dbReference>
<reference evidence="1 2" key="1">
    <citation type="journal article" date="2022" name="DNA Res.">
        <title>Chromosomal-level genome assembly of the orchid tree Bauhinia variegata (Leguminosae; Cercidoideae) supports the allotetraploid origin hypothesis of Bauhinia.</title>
        <authorList>
            <person name="Zhong Y."/>
            <person name="Chen Y."/>
            <person name="Zheng D."/>
            <person name="Pang J."/>
            <person name="Liu Y."/>
            <person name="Luo S."/>
            <person name="Meng S."/>
            <person name="Qian L."/>
            <person name="Wei D."/>
            <person name="Dai S."/>
            <person name="Zhou R."/>
        </authorList>
    </citation>
    <scope>NUCLEOTIDE SEQUENCE [LARGE SCALE GENOMIC DNA]</scope>
    <source>
        <strain evidence="1">BV-YZ2020</strain>
    </source>
</reference>
<sequence>MKAITTRRGTVVEPKPTARHKKQSTVEQIEKTMEEETKNIESEPEQAKGKRENSKKKKREEDLEKYNEPRPGTKLPFPQRFQKKNNEKNFSKFLEIFKMLHINIPIAEVLAQMLTYAKFMKDILANKRKLEEVEKVMLTKECLTIYSEKTSINKTGHGNFTIPCNIRNMDVRGALCDLGASMNLMPLSMFEKLGIGDIKPTGMTLQLVDRSLKCPYGVVENVLVKVDKYIFPFDFVVLDIVEDNEIPLIMGRSFLATKRALIDIATEKFKLSA</sequence>
<dbReference type="Proteomes" id="UP000828941">
    <property type="component" value="Chromosome 11"/>
</dbReference>
<organism evidence="1 2">
    <name type="scientific">Bauhinia variegata</name>
    <name type="common">Purple orchid tree</name>
    <name type="synonym">Phanera variegata</name>
    <dbReference type="NCBI Taxonomy" id="167791"/>
    <lineage>
        <taxon>Eukaryota</taxon>
        <taxon>Viridiplantae</taxon>
        <taxon>Streptophyta</taxon>
        <taxon>Embryophyta</taxon>
        <taxon>Tracheophyta</taxon>
        <taxon>Spermatophyta</taxon>
        <taxon>Magnoliopsida</taxon>
        <taxon>eudicotyledons</taxon>
        <taxon>Gunneridae</taxon>
        <taxon>Pentapetalae</taxon>
        <taxon>rosids</taxon>
        <taxon>fabids</taxon>
        <taxon>Fabales</taxon>
        <taxon>Fabaceae</taxon>
        <taxon>Cercidoideae</taxon>
        <taxon>Cercideae</taxon>
        <taxon>Bauhiniinae</taxon>
        <taxon>Bauhinia</taxon>
    </lineage>
</organism>
<keyword evidence="2" id="KW-1185">Reference proteome</keyword>
<evidence type="ECO:0000313" key="2">
    <source>
        <dbReference type="Proteomes" id="UP000828941"/>
    </source>
</evidence>
<gene>
    <name evidence="1" type="ORF">L6164_026205</name>
</gene>
<evidence type="ECO:0000313" key="1">
    <source>
        <dbReference type="EMBL" id="KAI4313209.1"/>
    </source>
</evidence>
<proteinExistence type="predicted"/>
<name>A0ACB9LPK9_BAUVA</name>
<protein>
    <submittedName>
        <fullName evidence="1">Uncharacterized protein</fullName>
    </submittedName>
</protein>